<reference evidence="3" key="1">
    <citation type="submission" date="2022-05" db="EMBL/GenBank/DDBJ databases">
        <title>The Musa troglodytarum L. genome provides insights into the mechanism of non-climacteric behaviour and enrichment of carotenoids.</title>
        <authorList>
            <person name="Wang J."/>
        </authorList>
    </citation>
    <scope>NUCLEOTIDE SEQUENCE</scope>
    <source>
        <tissue evidence="3">Leaf</tissue>
    </source>
</reference>
<evidence type="ECO:0000259" key="2">
    <source>
        <dbReference type="Pfam" id="PF09353"/>
    </source>
</evidence>
<dbReference type="PANTHER" id="PTHR36365:SF1">
    <property type="entry name" value="OS05G0500400 PROTEIN"/>
    <property type="match status" value="1"/>
</dbReference>
<feature type="domain" description="DUF1995" evidence="2">
    <location>
        <begin position="72"/>
        <end position="308"/>
    </location>
</feature>
<name>A0A9E7KDD4_9LILI</name>
<dbReference type="AlphaFoldDB" id="A0A9E7KDD4"/>
<evidence type="ECO:0000256" key="1">
    <source>
        <dbReference type="SAM" id="MobiDB-lite"/>
    </source>
</evidence>
<proteinExistence type="predicted"/>
<dbReference type="OrthoDB" id="515480at2759"/>
<dbReference type="Pfam" id="PF09353">
    <property type="entry name" value="DUF1995"/>
    <property type="match status" value="1"/>
</dbReference>
<dbReference type="PANTHER" id="PTHR36365">
    <property type="entry name" value="OS05G0500400 PROTEIN"/>
    <property type="match status" value="1"/>
</dbReference>
<protein>
    <recommendedName>
        <fullName evidence="2">DUF1995 domain-containing protein</fullName>
    </recommendedName>
</protein>
<dbReference type="EMBL" id="CP097508">
    <property type="protein sequence ID" value="URE12889.1"/>
    <property type="molecule type" value="Genomic_DNA"/>
</dbReference>
<dbReference type="Proteomes" id="UP001055439">
    <property type="component" value="Chromosome 6"/>
</dbReference>
<dbReference type="GO" id="GO:0009507">
    <property type="term" value="C:chloroplast"/>
    <property type="evidence" value="ECO:0007669"/>
    <property type="project" value="TreeGrafter"/>
</dbReference>
<feature type="region of interest" description="Disordered" evidence="1">
    <location>
        <begin position="25"/>
        <end position="48"/>
    </location>
</feature>
<accession>A0A9E7KDD4</accession>
<sequence length="341" mass="37123">MASNLLELLPSQACLGASPPLHHPNVHLQHASSPFSKRLHPSTSLVSSSPGRFICSASSTRDLSSPTPYKPPSSRAEAISQAKLCLSTALQKPLSNSPPLPTRKLKKLRHPRYRVEIPVVDDSPGSLTQLALDVFSDLSIRKKGGKPRLLILWPSPAVADSARQAFDSVDSIVNSDCASVTSESLSSADLAVFLAPEVSQLDEMKAVTDCLYPRPVVLFNPKWGFEEEKDLGRAAESFVSSFEVVYSFMGLEVRGVLSKRRGVVLKCSRDGVVSGEGWAVMVEEEGNKEELKMVTTFKRRPSIAEVENVLYNLMAANSPVTKSVKFFSDLVSNVTGRKAKK</sequence>
<keyword evidence="4" id="KW-1185">Reference proteome</keyword>
<feature type="compositionally biased region" description="Polar residues" evidence="1">
    <location>
        <begin position="30"/>
        <end position="48"/>
    </location>
</feature>
<evidence type="ECO:0000313" key="4">
    <source>
        <dbReference type="Proteomes" id="UP001055439"/>
    </source>
</evidence>
<dbReference type="InterPro" id="IPR018962">
    <property type="entry name" value="DUF1995"/>
</dbReference>
<organism evidence="3 4">
    <name type="scientific">Musa troglodytarum</name>
    <name type="common">fe'i banana</name>
    <dbReference type="NCBI Taxonomy" id="320322"/>
    <lineage>
        <taxon>Eukaryota</taxon>
        <taxon>Viridiplantae</taxon>
        <taxon>Streptophyta</taxon>
        <taxon>Embryophyta</taxon>
        <taxon>Tracheophyta</taxon>
        <taxon>Spermatophyta</taxon>
        <taxon>Magnoliopsida</taxon>
        <taxon>Liliopsida</taxon>
        <taxon>Zingiberales</taxon>
        <taxon>Musaceae</taxon>
        <taxon>Musa</taxon>
    </lineage>
</organism>
<evidence type="ECO:0000313" key="3">
    <source>
        <dbReference type="EMBL" id="URE12889.1"/>
    </source>
</evidence>
<gene>
    <name evidence="3" type="ORF">MUK42_03910</name>
</gene>